<name>A0A812VZT7_SYMPI</name>
<gene>
    <name evidence="2" type="ORF">SPIL2461_LOCUS17382</name>
</gene>
<accession>A0A812VZT7</accession>
<sequence length="77" mass="8645">LRRQTNEALSFDSLARQLKTMRLSRSPQFGCSLSSHCTVQHRPGLTHPARELKTQSRLRRSRVSWNNSGGCPGLVAL</sequence>
<keyword evidence="3" id="KW-1185">Reference proteome</keyword>
<evidence type="ECO:0000256" key="1">
    <source>
        <dbReference type="SAM" id="MobiDB-lite"/>
    </source>
</evidence>
<proteinExistence type="predicted"/>
<feature type="non-terminal residue" evidence="2">
    <location>
        <position position="77"/>
    </location>
</feature>
<feature type="region of interest" description="Disordered" evidence="1">
    <location>
        <begin position="40"/>
        <end position="59"/>
    </location>
</feature>
<dbReference type="Proteomes" id="UP000649617">
    <property type="component" value="Unassembled WGS sequence"/>
</dbReference>
<evidence type="ECO:0000313" key="2">
    <source>
        <dbReference type="EMBL" id="CAE7650995.1"/>
    </source>
</evidence>
<dbReference type="AlphaFoldDB" id="A0A812VZT7"/>
<reference evidence="2" key="1">
    <citation type="submission" date="2021-02" db="EMBL/GenBank/DDBJ databases">
        <authorList>
            <person name="Dougan E. K."/>
            <person name="Rhodes N."/>
            <person name="Thang M."/>
            <person name="Chan C."/>
        </authorList>
    </citation>
    <scope>NUCLEOTIDE SEQUENCE</scope>
</reference>
<organism evidence="2 3">
    <name type="scientific">Symbiodinium pilosum</name>
    <name type="common">Dinoflagellate</name>
    <dbReference type="NCBI Taxonomy" id="2952"/>
    <lineage>
        <taxon>Eukaryota</taxon>
        <taxon>Sar</taxon>
        <taxon>Alveolata</taxon>
        <taxon>Dinophyceae</taxon>
        <taxon>Suessiales</taxon>
        <taxon>Symbiodiniaceae</taxon>
        <taxon>Symbiodinium</taxon>
    </lineage>
</organism>
<protein>
    <submittedName>
        <fullName evidence="2">Uncharacterized protein</fullName>
    </submittedName>
</protein>
<feature type="non-terminal residue" evidence="2">
    <location>
        <position position="1"/>
    </location>
</feature>
<evidence type="ECO:0000313" key="3">
    <source>
        <dbReference type="Proteomes" id="UP000649617"/>
    </source>
</evidence>
<dbReference type="EMBL" id="CAJNIZ010043141">
    <property type="protein sequence ID" value="CAE7650995.1"/>
    <property type="molecule type" value="Genomic_DNA"/>
</dbReference>
<comment type="caution">
    <text evidence="2">The sequence shown here is derived from an EMBL/GenBank/DDBJ whole genome shotgun (WGS) entry which is preliminary data.</text>
</comment>